<dbReference type="SUPFAM" id="SSF52540">
    <property type="entry name" value="P-loop containing nucleoside triphosphate hydrolases"/>
    <property type="match status" value="1"/>
</dbReference>
<comment type="similarity">
    <text evidence="2 8">Belongs to the ClpA/ClpB family. Torsin subfamily.</text>
</comment>
<reference evidence="13" key="1">
    <citation type="submission" date="2014-12" db="EMBL/GenBank/DDBJ databases">
        <title>Insight into the proteome of Arion vulgaris.</title>
        <authorList>
            <person name="Aradska J."/>
            <person name="Bulat T."/>
            <person name="Smidak R."/>
            <person name="Sarate P."/>
            <person name="Gangsoo J."/>
            <person name="Sialana F."/>
            <person name="Bilban M."/>
            <person name="Lubec G."/>
        </authorList>
    </citation>
    <scope>NUCLEOTIDE SEQUENCE</scope>
    <source>
        <tissue evidence="13">Skin</tissue>
    </source>
</reference>
<sequence length="353" mass="40011">MVTITYFILVILLCTAPSFCIEPITGLTATIAAIGSIVYTGYYTFRCRFVTCCDDRWIVQNITGLEHDLALKLHGQHLVQRTVVGHIKGHLRSQNPPKALVLSFHGLTGVGKNFVSSIIADNVYKDGLRSPYVHLISATKEFPHEGMVSVYKNELKSWIEGNVTICERSMFIFDEVDKLPATLLDVIKPYVDYYEHLGGVIYRKAIFIFLSNTGGTDIATVVRDRWRLGTSRESLKLSEVEKIVMSSAINADNHNGLWHSQLISSHLITAYIPFLPLEKRHIRKCITDSLISMTYYSDVSDITSELVDEIMKELTFYPQAEQIFSSTGCKRVMEKIDYVMVDRDRHPGQKSEF</sequence>
<evidence type="ECO:0000256" key="4">
    <source>
        <dbReference type="ARBA" id="ARBA00022741"/>
    </source>
</evidence>
<dbReference type="PIRSF" id="PIRSF038079">
    <property type="entry name" value="Torsin_2A"/>
    <property type="match status" value="1"/>
</dbReference>
<dbReference type="EMBL" id="HACG01018080">
    <property type="protein sequence ID" value="CEK64945.1"/>
    <property type="molecule type" value="Transcribed_RNA"/>
</dbReference>
<dbReference type="AlphaFoldDB" id="A0A0B6ZB81"/>
<gene>
    <name evidence="13" type="primary">ORF53405</name>
    <name evidence="12" type="synonym">ORF53404</name>
</gene>
<dbReference type="PANTHER" id="PTHR10760">
    <property type="entry name" value="TORSIN"/>
    <property type="match status" value="1"/>
</dbReference>
<feature type="signal peptide" evidence="10">
    <location>
        <begin position="1"/>
        <end position="20"/>
    </location>
</feature>
<proteinExistence type="inferred from homology"/>
<dbReference type="GO" id="GO:0005524">
    <property type="term" value="F:ATP binding"/>
    <property type="evidence" value="ECO:0007669"/>
    <property type="project" value="UniProtKB-KW"/>
</dbReference>
<keyword evidence="5 8" id="KW-0256">Endoplasmic reticulum</keyword>
<evidence type="ECO:0000256" key="1">
    <source>
        <dbReference type="ARBA" id="ARBA00004319"/>
    </source>
</evidence>
<feature type="chain" id="PRO_5007391196" description="Torsin" evidence="10">
    <location>
        <begin position="21"/>
        <end position="353"/>
    </location>
</feature>
<dbReference type="Pfam" id="PF21376">
    <property type="entry name" value="TOR1A_C"/>
    <property type="match status" value="1"/>
</dbReference>
<dbReference type="InterPro" id="IPR049337">
    <property type="entry name" value="TOR1A_C"/>
</dbReference>
<dbReference type="InterPro" id="IPR017378">
    <property type="entry name" value="Torsin_1/2"/>
</dbReference>
<organism evidence="13">
    <name type="scientific">Arion vulgaris</name>
    <dbReference type="NCBI Taxonomy" id="1028688"/>
    <lineage>
        <taxon>Eukaryota</taxon>
        <taxon>Metazoa</taxon>
        <taxon>Spiralia</taxon>
        <taxon>Lophotrochozoa</taxon>
        <taxon>Mollusca</taxon>
        <taxon>Gastropoda</taxon>
        <taxon>Heterobranchia</taxon>
        <taxon>Euthyneura</taxon>
        <taxon>Panpulmonata</taxon>
        <taxon>Eupulmonata</taxon>
        <taxon>Stylommatophora</taxon>
        <taxon>Helicina</taxon>
        <taxon>Arionoidea</taxon>
        <taxon>Arionidae</taxon>
        <taxon>Arion</taxon>
    </lineage>
</organism>
<keyword evidence="4 9" id="KW-0547">Nucleotide-binding</keyword>
<dbReference type="EMBL" id="HACG01018079">
    <property type="protein sequence ID" value="CEK64944.1"/>
    <property type="molecule type" value="Transcribed_RNA"/>
</dbReference>
<keyword evidence="7" id="KW-0325">Glycoprotein</keyword>
<evidence type="ECO:0000256" key="2">
    <source>
        <dbReference type="ARBA" id="ARBA00006235"/>
    </source>
</evidence>
<evidence type="ECO:0000313" key="13">
    <source>
        <dbReference type="EMBL" id="CEK64945.1"/>
    </source>
</evidence>
<evidence type="ECO:0000256" key="3">
    <source>
        <dbReference type="ARBA" id="ARBA00022729"/>
    </source>
</evidence>
<feature type="binding site" evidence="9">
    <location>
        <begin position="106"/>
        <end position="113"/>
    </location>
    <ligand>
        <name>ATP</name>
        <dbReference type="ChEBI" id="CHEBI:30616"/>
    </ligand>
</feature>
<evidence type="ECO:0000256" key="6">
    <source>
        <dbReference type="ARBA" id="ARBA00022840"/>
    </source>
</evidence>
<evidence type="ECO:0000256" key="8">
    <source>
        <dbReference type="PIRNR" id="PIRNR038079"/>
    </source>
</evidence>
<dbReference type="GO" id="GO:0016887">
    <property type="term" value="F:ATP hydrolysis activity"/>
    <property type="evidence" value="ECO:0007669"/>
    <property type="project" value="InterPro"/>
</dbReference>
<feature type="domain" description="Torsin-1A C-terminal" evidence="11">
    <location>
        <begin position="277"/>
        <end position="338"/>
    </location>
</feature>
<accession>A0A0B6ZB81</accession>
<name>A0A0B6ZB81_9EUPU</name>
<dbReference type="FunFam" id="3.40.50.300:FF:002276">
    <property type="entry name" value="Torsin, putative"/>
    <property type="match status" value="1"/>
</dbReference>
<evidence type="ECO:0000256" key="7">
    <source>
        <dbReference type="ARBA" id="ARBA00023180"/>
    </source>
</evidence>
<dbReference type="InterPro" id="IPR027417">
    <property type="entry name" value="P-loop_NTPase"/>
</dbReference>
<protein>
    <recommendedName>
        <fullName evidence="8">Torsin</fullName>
    </recommendedName>
</protein>
<evidence type="ECO:0000256" key="10">
    <source>
        <dbReference type="SAM" id="SignalP"/>
    </source>
</evidence>
<evidence type="ECO:0000256" key="9">
    <source>
        <dbReference type="PIRSR" id="PIRSR038079-1"/>
    </source>
</evidence>
<evidence type="ECO:0000313" key="12">
    <source>
        <dbReference type="EMBL" id="CEK64944.1"/>
    </source>
</evidence>
<comment type="subcellular location">
    <subcellularLocation>
        <location evidence="1 8">Endoplasmic reticulum lumen</location>
    </subcellularLocation>
</comment>
<dbReference type="Gene3D" id="3.40.50.300">
    <property type="entry name" value="P-loop containing nucleotide triphosphate hydrolases"/>
    <property type="match status" value="1"/>
</dbReference>
<dbReference type="InterPro" id="IPR010448">
    <property type="entry name" value="Torsin"/>
</dbReference>
<keyword evidence="3 10" id="KW-0732">Signal</keyword>
<evidence type="ECO:0000256" key="5">
    <source>
        <dbReference type="ARBA" id="ARBA00022824"/>
    </source>
</evidence>
<evidence type="ECO:0000259" key="11">
    <source>
        <dbReference type="Pfam" id="PF21376"/>
    </source>
</evidence>
<dbReference type="PANTHER" id="PTHR10760:SF2">
    <property type="entry name" value="LD13476P-RELATED"/>
    <property type="match status" value="1"/>
</dbReference>
<keyword evidence="6 9" id="KW-0067">ATP-binding</keyword>
<dbReference type="GO" id="GO:0005788">
    <property type="term" value="C:endoplasmic reticulum lumen"/>
    <property type="evidence" value="ECO:0007669"/>
    <property type="project" value="UniProtKB-SubCell"/>
</dbReference>
<dbReference type="Pfam" id="PF06309">
    <property type="entry name" value="Torsin"/>
    <property type="match status" value="1"/>
</dbReference>